<feature type="signal peptide" evidence="4">
    <location>
        <begin position="1"/>
        <end position="26"/>
    </location>
</feature>
<evidence type="ECO:0000313" key="6">
    <source>
        <dbReference type="EMBL" id="NDU95378.1"/>
    </source>
</evidence>
<accession>A0A6L9LAC7</accession>
<protein>
    <submittedName>
        <fullName evidence="6">Cellulase family glycosylhydrolase</fullName>
    </submittedName>
</protein>
<dbReference type="Proteomes" id="UP000474175">
    <property type="component" value="Unassembled WGS sequence"/>
</dbReference>
<reference evidence="6 7" key="1">
    <citation type="submission" date="2020-02" db="EMBL/GenBank/DDBJ databases">
        <title>Draft genome sequence of two Spirosoma agri KCTC 52727 and Spirosoma terrae KCTC 52035.</title>
        <authorList>
            <person name="Rojas J."/>
            <person name="Ambika Manirajan B."/>
            <person name="Suarez C."/>
            <person name="Ratering S."/>
            <person name="Schnell S."/>
        </authorList>
    </citation>
    <scope>NUCLEOTIDE SEQUENCE [LARGE SCALE GENOMIC DNA]</scope>
    <source>
        <strain evidence="6 7">KCTC 52035</strain>
    </source>
</reference>
<sequence length="354" mass="40405">MLRFCTVYAFLCFSLLTILSPGSAIGQRWTAQQANDWYKTQPFLVGANFIPSTAINQLEMWQADTFDPTTIDRELGFAASIGMNCMRVFLHNLVWEQDAEAYKKRIDQFLQIADKHHIKIMFVLFDSCWNDEPKLGKQPAPVTGKHNSGWVRGPGTKRLFDSRTWGGLEQYTKGVLAAFGKDKRILAWDLFNEPTNSGYNDAVLPLLTKTFTWAQSVRPSQPITAGQWHDHPLSNKLMFDQSDIITFHNYLEAEKLEAQILELQKLGRPLICTEYMARTRNSTFQTCLPVFKKYKVGAINWGLVKGKTNTIYAWDAPMLSGEEPKVWFHDIFRPDGSVFDAEETAVIKDMTGKK</sequence>
<gene>
    <name evidence="6" type="ORF">GK108_10885</name>
</gene>
<dbReference type="InterPro" id="IPR001547">
    <property type="entry name" value="Glyco_hydro_5"/>
</dbReference>
<keyword evidence="4" id="KW-0732">Signal</keyword>
<evidence type="ECO:0000256" key="1">
    <source>
        <dbReference type="ARBA" id="ARBA00022801"/>
    </source>
</evidence>
<comment type="caution">
    <text evidence="6">The sequence shown here is derived from an EMBL/GenBank/DDBJ whole genome shotgun (WGS) entry which is preliminary data.</text>
</comment>
<keyword evidence="2 3" id="KW-0326">Glycosidase</keyword>
<evidence type="ECO:0000256" key="2">
    <source>
        <dbReference type="ARBA" id="ARBA00023295"/>
    </source>
</evidence>
<dbReference type="SUPFAM" id="SSF51445">
    <property type="entry name" value="(Trans)glycosidases"/>
    <property type="match status" value="1"/>
</dbReference>
<feature type="domain" description="Glycoside hydrolase family 5" evidence="5">
    <location>
        <begin position="78"/>
        <end position="302"/>
    </location>
</feature>
<proteinExistence type="inferred from homology"/>
<dbReference type="GO" id="GO:0004553">
    <property type="term" value="F:hydrolase activity, hydrolyzing O-glycosyl compounds"/>
    <property type="evidence" value="ECO:0007669"/>
    <property type="project" value="InterPro"/>
</dbReference>
<dbReference type="GO" id="GO:0000272">
    <property type="term" value="P:polysaccharide catabolic process"/>
    <property type="evidence" value="ECO:0007669"/>
    <property type="project" value="InterPro"/>
</dbReference>
<dbReference type="Gene3D" id="3.20.20.80">
    <property type="entry name" value="Glycosidases"/>
    <property type="match status" value="1"/>
</dbReference>
<dbReference type="EMBL" id="JAAFZH010000004">
    <property type="protein sequence ID" value="NDU95378.1"/>
    <property type="molecule type" value="Genomic_DNA"/>
</dbReference>
<organism evidence="6 7">
    <name type="scientific">Spirosoma terrae</name>
    <dbReference type="NCBI Taxonomy" id="1968276"/>
    <lineage>
        <taxon>Bacteria</taxon>
        <taxon>Pseudomonadati</taxon>
        <taxon>Bacteroidota</taxon>
        <taxon>Cytophagia</taxon>
        <taxon>Cytophagales</taxon>
        <taxon>Cytophagaceae</taxon>
        <taxon>Spirosoma</taxon>
    </lineage>
</organism>
<evidence type="ECO:0000256" key="3">
    <source>
        <dbReference type="RuleBase" id="RU361153"/>
    </source>
</evidence>
<feature type="chain" id="PRO_5026725228" evidence="4">
    <location>
        <begin position="27"/>
        <end position="354"/>
    </location>
</feature>
<comment type="similarity">
    <text evidence="3">Belongs to the glycosyl hydrolase 5 (cellulase A) family.</text>
</comment>
<evidence type="ECO:0000313" key="7">
    <source>
        <dbReference type="Proteomes" id="UP000474175"/>
    </source>
</evidence>
<evidence type="ECO:0000259" key="5">
    <source>
        <dbReference type="Pfam" id="PF00150"/>
    </source>
</evidence>
<keyword evidence="1 3" id="KW-0378">Hydrolase</keyword>
<dbReference type="InterPro" id="IPR017853">
    <property type="entry name" value="GH"/>
</dbReference>
<dbReference type="Pfam" id="PF00150">
    <property type="entry name" value="Cellulase"/>
    <property type="match status" value="1"/>
</dbReference>
<evidence type="ECO:0000256" key="4">
    <source>
        <dbReference type="SAM" id="SignalP"/>
    </source>
</evidence>
<dbReference type="AlphaFoldDB" id="A0A6L9LAC7"/>
<keyword evidence="7" id="KW-1185">Reference proteome</keyword>
<name>A0A6L9LAC7_9BACT</name>